<feature type="compositionally biased region" description="Polar residues" evidence="1">
    <location>
        <begin position="209"/>
        <end position="223"/>
    </location>
</feature>
<comment type="caution">
    <text evidence="2">The sequence shown here is derived from an EMBL/GenBank/DDBJ whole genome shotgun (WGS) entry which is preliminary data.</text>
</comment>
<dbReference type="AlphaFoldDB" id="A0AAJ0GNC7"/>
<feature type="compositionally biased region" description="Polar residues" evidence="1">
    <location>
        <begin position="302"/>
        <end position="325"/>
    </location>
</feature>
<feature type="region of interest" description="Disordered" evidence="1">
    <location>
        <begin position="166"/>
        <end position="250"/>
    </location>
</feature>
<feature type="compositionally biased region" description="Low complexity" evidence="1">
    <location>
        <begin position="372"/>
        <end position="385"/>
    </location>
</feature>
<feature type="compositionally biased region" description="Polar residues" evidence="1">
    <location>
        <begin position="175"/>
        <end position="188"/>
    </location>
</feature>
<feature type="compositionally biased region" description="Low complexity" evidence="1">
    <location>
        <begin position="236"/>
        <end position="245"/>
    </location>
</feature>
<accession>A0AAJ0GNC7</accession>
<keyword evidence="3" id="KW-1185">Reference proteome</keyword>
<sequence length="503" mass="54813">MSIDENRLPQTKLAATKASQPEFGIPKSRTFSILSGLTKSFSSGSITSRGNNSRNVSGQSSSESSTVTPAQEASHHPVAQAHRKISSQHDKSSPLSPSPGSPAVPCLLDNPKEVTTAMPPQYWAGRFMALHDRFHNELLEPRHLTQICEAQVAQFISPPNYSRSQAAQASAAAKNNPSTSIYANTRVAQTRKHTPTSSSLNRSRIHSRIPQSATSGAILQTTDPYPPPPYSQATLSSSSRHISSSKQILPPTTSSIRIVSTNTRNLHLPTSATTAYSGGNGNALAFIPENEHDHDRGIATITTTSSSRNPAPSQVVKSKKSSTYLADSEESRARRVLLHLEHMCATPEARASLHSWRTAYARKTGRAEFLPSGVSLTTSTTSSASDDVDSNKERTNEQQHGGHEFGEKGKRLVRRLRRSLLFSGSQDRGNKAHDEGGLLGRDGMGFVHAREKEKFWADMSMSKSKSECYGKDGSVKGNSADLKRVLDEEAEKLKRRGRHFSFF</sequence>
<dbReference type="RefSeq" id="XP_062718968.1">
    <property type="nucleotide sequence ID" value="XM_062869733.1"/>
</dbReference>
<organism evidence="2 3">
    <name type="scientific">Chaetomium strumarium</name>
    <dbReference type="NCBI Taxonomy" id="1170767"/>
    <lineage>
        <taxon>Eukaryota</taxon>
        <taxon>Fungi</taxon>
        <taxon>Dikarya</taxon>
        <taxon>Ascomycota</taxon>
        <taxon>Pezizomycotina</taxon>
        <taxon>Sordariomycetes</taxon>
        <taxon>Sordariomycetidae</taxon>
        <taxon>Sordariales</taxon>
        <taxon>Chaetomiaceae</taxon>
        <taxon>Chaetomium</taxon>
    </lineage>
</organism>
<feature type="region of interest" description="Disordered" evidence="1">
    <location>
        <begin position="1"/>
        <end position="28"/>
    </location>
</feature>
<proteinExistence type="predicted"/>
<protein>
    <submittedName>
        <fullName evidence="2">Uncharacterized protein</fullName>
    </submittedName>
</protein>
<name>A0AAJ0GNC7_9PEZI</name>
<feature type="region of interest" description="Disordered" evidence="1">
    <location>
        <begin position="302"/>
        <end position="328"/>
    </location>
</feature>
<feature type="compositionally biased region" description="Basic and acidic residues" evidence="1">
    <location>
        <begin position="389"/>
        <end position="409"/>
    </location>
</feature>
<gene>
    <name evidence="2" type="ORF">B0T15DRAFT_539454</name>
</gene>
<feature type="region of interest" description="Disordered" evidence="1">
    <location>
        <begin position="372"/>
        <end position="409"/>
    </location>
</feature>
<reference evidence="2" key="2">
    <citation type="submission" date="2023-06" db="EMBL/GenBank/DDBJ databases">
        <authorList>
            <consortium name="Lawrence Berkeley National Laboratory"/>
            <person name="Mondo S.J."/>
            <person name="Hensen N."/>
            <person name="Bonometti L."/>
            <person name="Westerberg I."/>
            <person name="Brannstrom I.O."/>
            <person name="Guillou S."/>
            <person name="Cros-Aarteil S."/>
            <person name="Calhoun S."/>
            <person name="Haridas S."/>
            <person name="Kuo A."/>
            <person name="Pangilinan J."/>
            <person name="Riley R."/>
            <person name="Labutti K."/>
            <person name="Andreopoulos B."/>
            <person name="Lipzen A."/>
            <person name="Chen C."/>
            <person name="Yanf M."/>
            <person name="Daum C."/>
            <person name="Ng V."/>
            <person name="Clum A."/>
            <person name="Steindorff A."/>
            <person name="Ohm R."/>
            <person name="Martin F."/>
            <person name="Silar P."/>
            <person name="Natvig D."/>
            <person name="Lalanne C."/>
            <person name="Gautier V."/>
            <person name="Ament-Velasquez S.L."/>
            <person name="Kruys A."/>
            <person name="Hutchinson M.I."/>
            <person name="Powell A.J."/>
            <person name="Barry K."/>
            <person name="Miller A.N."/>
            <person name="Grigoriev I.V."/>
            <person name="Debuchy R."/>
            <person name="Gladieux P."/>
            <person name="Thoren M.H."/>
            <person name="Johannesson H."/>
        </authorList>
    </citation>
    <scope>NUCLEOTIDE SEQUENCE</scope>
    <source>
        <strain evidence="2">CBS 333.67</strain>
    </source>
</reference>
<dbReference type="Proteomes" id="UP001273166">
    <property type="component" value="Unassembled WGS sequence"/>
</dbReference>
<evidence type="ECO:0000313" key="2">
    <source>
        <dbReference type="EMBL" id="KAK3303188.1"/>
    </source>
</evidence>
<feature type="compositionally biased region" description="Low complexity" evidence="1">
    <location>
        <begin position="47"/>
        <end position="68"/>
    </location>
</feature>
<dbReference type="EMBL" id="JAUDZG010000006">
    <property type="protein sequence ID" value="KAK3303188.1"/>
    <property type="molecule type" value="Genomic_DNA"/>
</dbReference>
<dbReference type="GeneID" id="87888562"/>
<reference evidence="2" key="1">
    <citation type="journal article" date="2023" name="Mol. Phylogenet. Evol.">
        <title>Genome-scale phylogeny and comparative genomics of the fungal order Sordariales.</title>
        <authorList>
            <person name="Hensen N."/>
            <person name="Bonometti L."/>
            <person name="Westerberg I."/>
            <person name="Brannstrom I.O."/>
            <person name="Guillou S."/>
            <person name="Cros-Aarteil S."/>
            <person name="Calhoun S."/>
            <person name="Haridas S."/>
            <person name="Kuo A."/>
            <person name="Mondo S."/>
            <person name="Pangilinan J."/>
            <person name="Riley R."/>
            <person name="LaButti K."/>
            <person name="Andreopoulos B."/>
            <person name="Lipzen A."/>
            <person name="Chen C."/>
            <person name="Yan M."/>
            <person name="Daum C."/>
            <person name="Ng V."/>
            <person name="Clum A."/>
            <person name="Steindorff A."/>
            <person name="Ohm R.A."/>
            <person name="Martin F."/>
            <person name="Silar P."/>
            <person name="Natvig D.O."/>
            <person name="Lalanne C."/>
            <person name="Gautier V."/>
            <person name="Ament-Velasquez S.L."/>
            <person name="Kruys A."/>
            <person name="Hutchinson M.I."/>
            <person name="Powell A.J."/>
            <person name="Barry K."/>
            <person name="Miller A.N."/>
            <person name="Grigoriev I.V."/>
            <person name="Debuchy R."/>
            <person name="Gladieux P."/>
            <person name="Hiltunen Thoren M."/>
            <person name="Johannesson H."/>
        </authorList>
    </citation>
    <scope>NUCLEOTIDE SEQUENCE</scope>
    <source>
        <strain evidence="2">CBS 333.67</strain>
    </source>
</reference>
<evidence type="ECO:0000256" key="1">
    <source>
        <dbReference type="SAM" id="MobiDB-lite"/>
    </source>
</evidence>
<feature type="region of interest" description="Disordered" evidence="1">
    <location>
        <begin position="41"/>
        <end position="111"/>
    </location>
</feature>
<evidence type="ECO:0000313" key="3">
    <source>
        <dbReference type="Proteomes" id="UP001273166"/>
    </source>
</evidence>